<dbReference type="Proteomes" id="UP000276133">
    <property type="component" value="Unassembled WGS sequence"/>
</dbReference>
<evidence type="ECO:0000313" key="3">
    <source>
        <dbReference type="Proteomes" id="UP000276133"/>
    </source>
</evidence>
<organism evidence="2 3">
    <name type="scientific">Brachionus plicatilis</name>
    <name type="common">Marine rotifer</name>
    <name type="synonym">Brachionus muelleri</name>
    <dbReference type="NCBI Taxonomy" id="10195"/>
    <lineage>
        <taxon>Eukaryota</taxon>
        <taxon>Metazoa</taxon>
        <taxon>Spiralia</taxon>
        <taxon>Gnathifera</taxon>
        <taxon>Rotifera</taxon>
        <taxon>Eurotatoria</taxon>
        <taxon>Monogononta</taxon>
        <taxon>Pseudotrocha</taxon>
        <taxon>Ploima</taxon>
        <taxon>Brachionidae</taxon>
        <taxon>Brachionus</taxon>
    </lineage>
</organism>
<feature type="region of interest" description="Disordered" evidence="1">
    <location>
        <begin position="1"/>
        <end position="23"/>
    </location>
</feature>
<keyword evidence="3" id="KW-1185">Reference proteome</keyword>
<evidence type="ECO:0000256" key="1">
    <source>
        <dbReference type="SAM" id="MobiDB-lite"/>
    </source>
</evidence>
<reference evidence="2 3" key="1">
    <citation type="journal article" date="2018" name="Sci. Rep.">
        <title>Genomic signatures of local adaptation to the degree of environmental predictability in rotifers.</title>
        <authorList>
            <person name="Franch-Gras L."/>
            <person name="Hahn C."/>
            <person name="Garcia-Roger E.M."/>
            <person name="Carmona M.J."/>
            <person name="Serra M."/>
            <person name="Gomez A."/>
        </authorList>
    </citation>
    <scope>NUCLEOTIDE SEQUENCE [LARGE SCALE GENOMIC DNA]</scope>
    <source>
        <strain evidence="2">HYR1</strain>
    </source>
</reference>
<dbReference type="AlphaFoldDB" id="A0A3M7PS05"/>
<accession>A0A3M7PS05</accession>
<protein>
    <submittedName>
        <fullName evidence="2">Uncharacterized protein</fullName>
    </submittedName>
</protein>
<evidence type="ECO:0000313" key="2">
    <source>
        <dbReference type="EMBL" id="RNA01813.1"/>
    </source>
</evidence>
<comment type="caution">
    <text evidence="2">The sequence shown here is derived from an EMBL/GenBank/DDBJ whole genome shotgun (WGS) entry which is preliminary data.</text>
</comment>
<name>A0A3M7PS05_BRAPC</name>
<feature type="compositionally biased region" description="Acidic residues" evidence="1">
    <location>
        <begin position="8"/>
        <end position="23"/>
    </location>
</feature>
<gene>
    <name evidence="2" type="ORF">BpHYR1_033771</name>
</gene>
<dbReference type="EMBL" id="REGN01009162">
    <property type="protein sequence ID" value="RNA01813.1"/>
    <property type="molecule type" value="Genomic_DNA"/>
</dbReference>
<proteinExistence type="predicted"/>
<sequence length="89" mass="10156">MDLPPSLSDDDADDNEDDPLPDDIGDEFVALGISIYWYLKYPKLQIHHHQTTIPAMPTSVEFTSIEQETVVVRRRGQPKGSKNKNSHFF</sequence>